<keyword evidence="3" id="KW-1185">Reference proteome</keyword>
<dbReference type="Pfam" id="PF06722">
    <property type="entry name" value="EryCIII-like_C"/>
    <property type="match status" value="1"/>
</dbReference>
<proteinExistence type="predicted"/>
<evidence type="ECO:0000313" key="3">
    <source>
        <dbReference type="Proteomes" id="UP000446768"/>
    </source>
</evidence>
<dbReference type="PANTHER" id="PTHR48050">
    <property type="entry name" value="STEROL 3-BETA-GLUCOSYLTRANSFERASE"/>
    <property type="match status" value="1"/>
</dbReference>
<sequence length="416" mass="45059">MARIVCAAPPLFGHMTPLVALAEGLRARGHDVLVIDYFSRPFWLPSGLRRVVVPSFNIEQAIGHVADGGLVTEALQALQQFCLAVHADTLRHCREFAPDLLLFDQLLPLAPLLAGELDCRFAYTISSPLEFLPKDELPSCVGKGMATAFNTLFSELCASLERSLPHGANALALPAHYLCFATPTFCAAAPGDQRAASAIGTTGAVPVSFVGPAFVRREPSADDLDLAVRIARFKGRKFFVSLGSVLAGMEHNRAAALRIFRHIVLSHNEADCLFLFSAPPDLLSEALADLPLVATILGRPFVNQFYLIEQFDLVFAHGGYNTAAECLYHGVPVIAFPFVFDQTWVAQRLEQLGVGVRVSRVRHTPAMLRAHADRLLGDRDVHAALAAMQRDVRRFDGPACGAQVIEAGYRPSAAGT</sequence>
<evidence type="ECO:0000313" key="2">
    <source>
        <dbReference type="EMBL" id="MRV71679.1"/>
    </source>
</evidence>
<dbReference type="Proteomes" id="UP000446768">
    <property type="component" value="Unassembled WGS sequence"/>
</dbReference>
<dbReference type="GO" id="GO:0016758">
    <property type="term" value="F:hexosyltransferase activity"/>
    <property type="evidence" value="ECO:0007669"/>
    <property type="project" value="UniProtKB-ARBA"/>
</dbReference>
<dbReference type="GO" id="GO:0008194">
    <property type="term" value="F:UDP-glycosyltransferase activity"/>
    <property type="evidence" value="ECO:0007669"/>
    <property type="project" value="InterPro"/>
</dbReference>
<dbReference type="RefSeq" id="WP_154372408.1">
    <property type="nucleotide sequence ID" value="NZ_WKJJ01000004.1"/>
</dbReference>
<protein>
    <recommendedName>
        <fullName evidence="1">Erythromycin biosynthesis protein CIII-like C-terminal domain-containing protein</fullName>
    </recommendedName>
</protein>
<feature type="domain" description="Erythromycin biosynthesis protein CIII-like C-terminal" evidence="1">
    <location>
        <begin position="306"/>
        <end position="391"/>
    </location>
</feature>
<dbReference type="InterPro" id="IPR010610">
    <property type="entry name" value="EryCIII-like_C"/>
</dbReference>
<dbReference type="GO" id="GO:0017000">
    <property type="term" value="P:antibiotic biosynthetic process"/>
    <property type="evidence" value="ECO:0007669"/>
    <property type="project" value="UniProtKB-ARBA"/>
</dbReference>
<dbReference type="SUPFAM" id="SSF53756">
    <property type="entry name" value="UDP-Glycosyltransferase/glycogen phosphorylase"/>
    <property type="match status" value="1"/>
</dbReference>
<dbReference type="PANTHER" id="PTHR48050:SF13">
    <property type="entry name" value="STEROL 3-BETA-GLUCOSYLTRANSFERASE UGT80A2"/>
    <property type="match status" value="1"/>
</dbReference>
<reference evidence="2 3" key="1">
    <citation type="submission" date="2019-11" db="EMBL/GenBank/DDBJ databases">
        <title>Novel species isolated from a subtropical stream in China.</title>
        <authorList>
            <person name="Lu H."/>
        </authorList>
    </citation>
    <scope>NUCLEOTIDE SEQUENCE [LARGE SCALE GENOMIC DNA]</scope>
    <source>
        <strain evidence="2 3">FT92W</strain>
    </source>
</reference>
<comment type="caution">
    <text evidence="2">The sequence shown here is derived from an EMBL/GenBank/DDBJ whole genome shotgun (WGS) entry which is preliminary data.</text>
</comment>
<dbReference type="Gene3D" id="3.40.50.2000">
    <property type="entry name" value="Glycogen Phosphorylase B"/>
    <property type="match status" value="2"/>
</dbReference>
<organism evidence="2 3">
    <name type="scientific">Pseudoduganella rivuli</name>
    <dbReference type="NCBI Taxonomy" id="2666085"/>
    <lineage>
        <taxon>Bacteria</taxon>
        <taxon>Pseudomonadati</taxon>
        <taxon>Pseudomonadota</taxon>
        <taxon>Betaproteobacteria</taxon>
        <taxon>Burkholderiales</taxon>
        <taxon>Oxalobacteraceae</taxon>
        <taxon>Telluria group</taxon>
        <taxon>Pseudoduganella</taxon>
    </lineage>
</organism>
<dbReference type="CDD" id="cd03784">
    <property type="entry name" value="GT1_Gtf-like"/>
    <property type="match status" value="1"/>
</dbReference>
<accession>A0A7X2IKT8</accession>
<evidence type="ECO:0000259" key="1">
    <source>
        <dbReference type="Pfam" id="PF06722"/>
    </source>
</evidence>
<dbReference type="AlphaFoldDB" id="A0A7X2IKT8"/>
<name>A0A7X2IKT8_9BURK</name>
<gene>
    <name evidence="2" type="ORF">GJ700_08060</name>
</gene>
<dbReference type="EMBL" id="WKJJ01000004">
    <property type="protein sequence ID" value="MRV71679.1"/>
    <property type="molecule type" value="Genomic_DNA"/>
</dbReference>
<dbReference type="InterPro" id="IPR050426">
    <property type="entry name" value="Glycosyltransferase_28"/>
</dbReference>
<dbReference type="InterPro" id="IPR002213">
    <property type="entry name" value="UDP_glucos_trans"/>
</dbReference>